<dbReference type="RefSeq" id="WP_342849124.1">
    <property type="nucleotide sequence ID" value="NZ_JBBMQO010000008.1"/>
</dbReference>
<comment type="similarity">
    <text evidence="1">Belongs to the 4-hydroxybenzoyl-CoA thioesterase family.</text>
</comment>
<dbReference type="EC" id="3.1.2.-" evidence="4"/>
<keyword evidence="2 4" id="KW-0378">Hydrolase</keyword>
<reference evidence="4 5" key="1">
    <citation type="submission" date="2024-03" db="EMBL/GenBank/DDBJ databases">
        <title>Community enrichment and isolation of bacterial strains for fucoidan degradation.</title>
        <authorList>
            <person name="Sichert A."/>
        </authorList>
    </citation>
    <scope>NUCLEOTIDE SEQUENCE [LARGE SCALE GENOMIC DNA]</scope>
    <source>
        <strain evidence="4 5">AS62</strain>
    </source>
</reference>
<keyword evidence="5" id="KW-1185">Reference proteome</keyword>
<sequence>MMVFNFPQKVLFKHCDPAGIVFYPRYFEMINDVIEAFFADVVKAPFEEMHQHAAVPTAEIQCKFLKPSRHGDQLNLKLEALRVGRSSFELTVDAYCGDEHRFSARSTIVYVNENGRPTAWPDAMRIVLENNIKGDGA</sequence>
<dbReference type="SUPFAM" id="SSF54637">
    <property type="entry name" value="Thioesterase/thiol ester dehydrase-isomerase"/>
    <property type="match status" value="1"/>
</dbReference>
<evidence type="ECO:0000313" key="4">
    <source>
        <dbReference type="EMBL" id="MEM5502736.1"/>
    </source>
</evidence>
<evidence type="ECO:0000256" key="2">
    <source>
        <dbReference type="ARBA" id="ARBA00022801"/>
    </source>
</evidence>
<proteinExistence type="inferred from homology"/>
<dbReference type="EMBL" id="JBBMQO010000008">
    <property type="protein sequence ID" value="MEM5502736.1"/>
    <property type="molecule type" value="Genomic_DNA"/>
</dbReference>
<protein>
    <submittedName>
        <fullName evidence="4">Thioesterase family protein</fullName>
        <ecNumber evidence="4">3.1.2.-</ecNumber>
    </submittedName>
</protein>
<evidence type="ECO:0000313" key="5">
    <source>
        <dbReference type="Proteomes" id="UP001477870"/>
    </source>
</evidence>
<dbReference type="CDD" id="cd00586">
    <property type="entry name" value="4HBT"/>
    <property type="match status" value="1"/>
</dbReference>
<gene>
    <name evidence="4" type="ORF">WNY59_14170</name>
</gene>
<accession>A0ABU9T9D5</accession>
<dbReference type="PANTHER" id="PTHR31793:SF27">
    <property type="entry name" value="NOVEL THIOESTERASE SUPERFAMILY DOMAIN AND SAPOSIN A-TYPE DOMAIN CONTAINING PROTEIN (0610012H03RIK)"/>
    <property type="match status" value="1"/>
</dbReference>
<comment type="caution">
    <text evidence="4">The sequence shown here is derived from an EMBL/GenBank/DDBJ whole genome shotgun (WGS) entry which is preliminary data.</text>
</comment>
<dbReference type="Pfam" id="PF03061">
    <property type="entry name" value="4HBT"/>
    <property type="match status" value="1"/>
</dbReference>
<dbReference type="Gene3D" id="3.10.129.10">
    <property type="entry name" value="Hotdog Thioesterase"/>
    <property type="match status" value="1"/>
</dbReference>
<dbReference type="PANTHER" id="PTHR31793">
    <property type="entry name" value="4-HYDROXYBENZOYL-COA THIOESTERASE FAMILY MEMBER"/>
    <property type="match status" value="1"/>
</dbReference>
<organism evidence="4 5">
    <name type="scientific">Ahrensia kielensis</name>
    <dbReference type="NCBI Taxonomy" id="76980"/>
    <lineage>
        <taxon>Bacteria</taxon>
        <taxon>Pseudomonadati</taxon>
        <taxon>Pseudomonadota</taxon>
        <taxon>Alphaproteobacteria</taxon>
        <taxon>Hyphomicrobiales</taxon>
        <taxon>Ahrensiaceae</taxon>
        <taxon>Ahrensia</taxon>
    </lineage>
</organism>
<dbReference type="InterPro" id="IPR029069">
    <property type="entry name" value="HotDog_dom_sf"/>
</dbReference>
<dbReference type="InterPro" id="IPR050563">
    <property type="entry name" value="4-hydroxybenzoyl-CoA_TE"/>
</dbReference>
<evidence type="ECO:0000259" key="3">
    <source>
        <dbReference type="Pfam" id="PF03061"/>
    </source>
</evidence>
<name>A0ABU9T9D5_9HYPH</name>
<dbReference type="InterPro" id="IPR006683">
    <property type="entry name" value="Thioestr_dom"/>
</dbReference>
<evidence type="ECO:0000256" key="1">
    <source>
        <dbReference type="ARBA" id="ARBA00005953"/>
    </source>
</evidence>
<dbReference type="Proteomes" id="UP001477870">
    <property type="component" value="Unassembled WGS sequence"/>
</dbReference>
<feature type="domain" description="Thioesterase" evidence="3">
    <location>
        <begin position="19"/>
        <end position="100"/>
    </location>
</feature>
<dbReference type="GO" id="GO:0016787">
    <property type="term" value="F:hydrolase activity"/>
    <property type="evidence" value="ECO:0007669"/>
    <property type="project" value="UniProtKB-KW"/>
</dbReference>